<comment type="caution">
    <text evidence="2">The sequence shown here is derived from an EMBL/GenBank/DDBJ whole genome shotgun (WGS) entry which is preliminary data.</text>
</comment>
<dbReference type="Pfam" id="PF05699">
    <property type="entry name" value="Dimer_Tnp_hAT"/>
    <property type="match status" value="1"/>
</dbReference>
<reference evidence="2 3" key="1">
    <citation type="submission" date="2015-09" db="EMBL/GenBank/DDBJ databases">
        <title>Draft genome of the scarab beetle Oryctes borbonicus.</title>
        <authorList>
            <person name="Meyer J.M."/>
            <person name="Markov G.V."/>
            <person name="Baskaran P."/>
            <person name="Herrmann M."/>
            <person name="Sommer R.J."/>
            <person name="Roedelsperger C."/>
        </authorList>
    </citation>
    <scope>NUCLEOTIDE SEQUENCE [LARGE SCALE GENOMIC DNA]</scope>
    <source>
        <strain evidence="2">OB123</strain>
        <tissue evidence="2">Whole animal</tissue>
    </source>
</reference>
<feature type="non-terminal residue" evidence="2">
    <location>
        <position position="1"/>
    </location>
</feature>
<gene>
    <name evidence="2" type="ORF">AMK59_8168</name>
</gene>
<dbReference type="OrthoDB" id="6725296at2759"/>
<feature type="domain" description="HAT C-terminal dimerisation" evidence="1">
    <location>
        <begin position="251"/>
        <end position="302"/>
    </location>
</feature>
<dbReference type="PANTHER" id="PTHR45749">
    <property type="match status" value="1"/>
</dbReference>
<evidence type="ECO:0000313" key="2">
    <source>
        <dbReference type="EMBL" id="KRT79047.1"/>
    </source>
</evidence>
<protein>
    <recommendedName>
        <fullName evidence="1">HAT C-terminal dimerisation domain-containing protein</fullName>
    </recommendedName>
</protein>
<dbReference type="InterPro" id="IPR008906">
    <property type="entry name" value="HATC_C_dom"/>
</dbReference>
<evidence type="ECO:0000259" key="1">
    <source>
        <dbReference type="Pfam" id="PF05699"/>
    </source>
</evidence>
<dbReference type="EMBL" id="LJIG01022724">
    <property type="protein sequence ID" value="KRT79047.1"/>
    <property type="molecule type" value="Genomic_DNA"/>
</dbReference>
<proteinExistence type="predicted"/>
<sequence length="340" mass="39408">HAFSTFFSRSPKCMAVLDEIIKVRLPKGSPTTWDFNTNCIETVSIYKNDISYCLEKIIETEEDSHIISQALGLKAVLENDDFLFWLNFFHLVMPYCDILFDQLHQHNINVASVKNCMDSFKTAIETIRGKVLNELSLEDPLCTTDNRKRQRTSEDSNHRVALEVCDIIMSEMSHRFSFSDHLIISELFNNDRFATYQITFPENILTLVKKDFPFINHFQLKTELQIIYDRDDFHESSGAVAILQLFFNNNLNETFSETVKLLTILCTLPMATVESDRCFSTLKRVKSFLRSTIDREKLSALSMLSIEKSLICSIINYNERVINHFADSKVRSMTLKFKSI</sequence>
<evidence type="ECO:0000313" key="3">
    <source>
        <dbReference type="Proteomes" id="UP000051574"/>
    </source>
</evidence>
<organism evidence="2 3">
    <name type="scientific">Oryctes borbonicus</name>
    <dbReference type="NCBI Taxonomy" id="1629725"/>
    <lineage>
        <taxon>Eukaryota</taxon>
        <taxon>Metazoa</taxon>
        <taxon>Ecdysozoa</taxon>
        <taxon>Arthropoda</taxon>
        <taxon>Hexapoda</taxon>
        <taxon>Insecta</taxon>
        <taxon>Pterygota</taxon>
        <taxon>Neoptera</taxon>
        <taxon>Endopterygota</taxon>
        <taxon>Coleoptera</taxon>
        <taxon>Polyphaga</taxon>
        <taxon>Scarabaeiformia</taxon>
        <taxon>Scarabaeidae</taxon>
        <taxon>Dynastinae</taxon>
        <taxon>Oryctes</taxon>
    </lineage>
</organism>
<dbReference type="PANTHER" id="PTHR45749:SF37">
    <property type="entry name" value="OS05G0311600 PROTEIN"/>
    <property type="match status" value="1"/>
</dbReference>
<name>A0A0T6AWS5_9SCAR</name>
<keyword evidence="3" id="KW-1185">Reference proteome</keyword>
<dbReference type="GO" id="GO:0046983">
    <property type="term" value="F:protein dimerization activity"/>
    <property type="evidence" value="ECO:0007669"/>
    <property type="project" value="InterPro"/>
</dbReference>
<accession>A0A0T6AWS5</accession>
<dbReference type="AlphaFoldDB" id="A0A0T6AWS5"/>
<dbReference type="Proteomes" id="UP000051574">
    <property type="component" value="Unassembled WGS sequence"/>
</dbReference>